<proteinExistence type="predicted"/>
<dbReference type="Pfam" id="PF11456">
    <property type="entry name" value="DUF3019"/>
    <property type="match status" value="1"/>
</dbReference>
<dbReference type="InterPro" id="IPR021559">
    <property type="entry name" value="DUF3019"/>
</dbReference>
<comment type="caution">
    <text evidence="1">The sequence shown here is derived from an EMBL/GenBank/DDBJ whole genome shotgun (WGS) entry which is preliminary data.</text>
</comment>
<dbReference type="Proteomes" id="UP001257914">
    <property type="component" value="Unassembled WGS sequence"/>
</dbReference>
<keyword evidence="2" id="KW-1185">Reference proteome</keyword>
<reference evidence="1 2" key="1">
    <citation type="submission" date="2023-10" db="EMBL/GenBank/DDBJ databases">
        <title>Psychrosphaera aquimaarina strain SW33 isolated from seawater.</title>
        <authorList>
            <person name="Bayburt H."/>
            <person name="Kim J.M."/>
            <person name="Choi B.J."/>
            <person name="Jeon C.O."/>
        </authorList>
    </citation>
    <scope>NUCLEOTIDE SEQUENCE [LARGE SCALE GENOMIC DNA]</scope>
    <source>
        <strain evidence="1 2">KCTC 52743</strain>
    </source>
</reference>
<evidence type="ECO:0000313" key="1">
    <source>
        <dbReference type="EMBL" id="MDU0112705.1"/>
    </source>
</evidence>
<dbReference type="EMBL" id="JAWCUA010000007">
    <property type="protein sequence ID" value="MDU0112705.1"/>
    <property type="molecule type" value="Genomic_DNA"/>
</dbReference>
<gene>
    <name evidence="1" type="ORF">RT723_06745</name>
</gene>
<name>A0ABU3QZ60_9GAMM</name>
<dbReference type="RefSeq" id="WP_315946416.1">
    <property type="nucleotide sequence ID" value="NZ_JAWCUA010000007.1"/>
</dbReference>
<organism evidence="1 2">
    <name type="scientific">Psychrosphaera aquimarina</name>
    <dbReference type="NCBI Taxonomy" id="2044854"/>
    <lineage>
        <taxon>Bacteria</taxon>
        <taxon>Pseudomonadati</taxon>
        <taxon>Pseudomonadota</taxon>
        <taxon>Gammaproteobacteria</taxon>
        <taxon>Alteromonadales</taxon>
        <taxon>Pseudoalteromonadaceae</taxon>
        <taxon>Psychrosphaera</taxon>
    </lineage>
</organism>
<accession>A0ABU3QZ60</accession>
<sequence length="151" mass="17506">MLIRQRLNLAEPRKTIFVLVTMFIFTLLSLPLSANTDIETTAVTEPILRLQVSPERCIALHRGQTCYLDVEFKWTLDVVDDYCLINTTTNELLKCWKQQKQGQHIHEFQSSQSNRFSLITRAESIEVGATKIEVAWVYNSTKRAKSGWRLF</sequence>
<evidence type="ECO:0000313" key="2">
    <source>
        <dbReference type="Proteomes" id="UP001257914"/>
    </source>
</evidence>
<protein>
    <submittedName>
        <fullName evidence="1">DUF3019 domain-containing protein</fullName>
    </submittedName>
</protein>